<sequence length="136" mass="15202">MDVALLRTLLTAGVSLIPDHSPSAEDRFEELLSTCESALERNVLEAVYQAGLPLPDGGQEVIAEGDEKIARPDFIYRRGGHSIAIFVDGPDHERETIERDDMQKRGRLDLMGYTVLSIGYRDSLEECIRSLSELLR</sequence>
<keyword evidence="1" id="KW-0547">Nucleotide-binding</keyword>
<evidence type="ECO:0000313" key="2">
    <source>
        <dbReference type="Proteomes" id="UP000054598"/>
    </source>
</evidence>
<dbReference type="Proteomes" id="UP000054598">
    <property type="component" value="Unassembled WGS sequence"/>
</dbReference>
<evidence type="ECO:0000313" key="1">
    <source>
        <dbReference type="EMBL" id="KUK99102.1"/>
    </source>
</evidence>
<dbReference type="PATRIC" id="fig|2198.3.peg.2004"/>
<dbReference type="GO" id="GO:0004386">
    <property type="term" value="F:helicase activity"/>
    <property type="evidence" value="ECO:0007669"/>
    <property type="project" value="UniProtKB-KW"/>
</dbReference>
<name>A0A124G464_9EURY</name>
<reference evidence="2" key="1">
    <citation type="journal article" date="2015" name="MBio">
        <title>Genome-Resolved Metagenomic Analysis Reveals Roles for Candidate Phyla and Other Microbial Community Members in Biogeochemical Transformations in Oil Reservoirs.</title>
        <authorList>
            <person name="Hu P."/>
            <person name="Tom L."/>
            <person name="Singh A."/>
            <person name="Thomas B.C."/>
            <person name="Baker B.J."/>
            <person name="Piceno Y.M."/>
            <person name="Andersen G.L."/>
            <person name="Banfield J.F."/>
        </authorList>
    </citation>
    <scope>NUCLEOTIDE SEQUENCE [LARGE SCALE GENOMIC DNA]</scope>
</reference>
<keyword evidence="1" id="KW-0378">Hydrolase</keyword>
<dbReference type="EMBL" id="LGHE01000279">
    <property type="protein sequence ID" value="KUK99102.1"/>
    <property type="molecule type" value="Genomic_DNA"/>
</dbReference>
<dbReference type="AlphaFoldDB" id="A0A124G464"/>
<gene>
    <name evidence="1" type="ORF">XE10_1895</name>
</gene>
<keyword evidence="1" id="KW-0347">Helicase</keyword>
<accession>A0A124G464</accession>
<organism evidence="1 2">
    <name type="scientific">Methanoculleus marisnigri</name>
    <dbReference type="NCBI Taxonomy" id="2198"/>
    <lineage>
        <taxon>Archaea</taxon>
        <taxon>Methanobacteriati</taxon>
        <taxon>Methanobacteriota</taxon>
        <taxon>Stenosarchaea group</taxon>
        <taxon>Methanomicrobia</taxon>
        <taxon>Methanomicrobiales</taxon>
        <taxon>Methanomicrobiaceae</taxon>
        <taxon>Methanoculleus</taxon>
    </lineage>
</organism>
<keyword evidence="1" id="KW-0067">ATP-binding</keyword>
<protein>
    <submittedName>
        <fullName evidence="1">DEAD/DEAH box helicase domain protein</fullName>
    </submittedName>
</protein>
<proteinExistence type="predicted"/>
<comment type="caution">
    <text evidence="1">The sequence shown here is derived from an EMBL/GenBank/DDBJ whole genome shotgun (WGS) entry which is preliminary data.</text>
</comment>